<feature type="region of interest" description="Disordered" evidence="1">
    <location>
        <begin position="265"/>
        <end position="292"/>
    </location>
</feature>
<dbReference type="GO" id="GO:0006304">
    <property type="term" value="P:DNA modification"/>
    <property type="evidence" value="ECO:0007669"/>
    <property type="project" value="InterPro"/>
</dbReference>
<dbReference type="Proteomes" id="UP000029525">
    <property type="component" value="Unassembled WGS sequence"/>
</dbReference>
<comment type="caution">
    <text evidence="3">The sequence shown here is derived from an EMBL/GenBank/DDBJ whole genome shotgun (WGS) entry which is preliminary data.</text>
</comment>
<evidence type="ECO:0000313" key="4">
    <source>
        <dbReference type="Proteomes" id="UP000029525"/>
    </source>
</evidence>
<name>A0A096C4E1_9BACT</name>
<evidence type="ECO:0000259" key="2">
    <source>
        <dbReference type="Pfam" id="PF07669"/>
    </source>
</evidence>
<dbReference type="PANTHER" id="PTHR41313:SF1">
    <property type="entry name" value="DNA METHYLASE ADENINE-SPECIFIC DOMAIN-CONTAINING PROTEIN"/>
    <property type="match status" value="1"/>
</dbReference>
<dbReference type="Pfam" id="PF11171">
    <property type="entry name" value="DUF2958"/>
    <property type="match status" value="1"/>
</dbReference>
<feature type="non-terminal residue" evidence="3">
    <location>
        <position position="1"/>
    </location>
</feature>
<dbReference type="InterPro" id="IPR052933">
    <property type="entry name" value="DNA_Protect_Modify"/>
</dbReference>
<dbReference type="EMBL" id="JRNQ01000154">
    <property type="protein sequence ID" value="KGF40159.1"/>
    <property type="molecule type" value="Genomic_DNA"/>
</dbReference>
<evidence type="ECO:0000313" key="3">
    <source>
        <dbReference type="EMBL" id="KGF40159.1"/>
    </source>
</evidence>
<dbReference type="InterPro" id="IPR029063">
    <property type="entry name" value="SAM-dependent_MTases_sf"/>
</dbReference>
<accession>A0A096C4E1</accession>
<gene>
    <name evidence="3" type="ORF">HMPREF0647_11595</name>
</gene>
<protein>
    <recommendedName>
        <fullName evidence="2">Type II methyltransferase M.TaqI-like domain-containing protein</fullName>
    </recommendedName>
</protein>
<dbReference type="PANTHER" id="PTHR41313">
    <property type="entry name" value="ADENINE-SPECIFIC METHYLTRANSFERASE"/>
    <property type="match status" value="1"/>
</dbReference>
<dbReference type="AlphaFoldDB" id="A0A096C4E1"/>
<dbReference type="Gene3D" id="3.40.50.150">
    <property type="entry name" value="Vaccinia Virus protein VP39"/>
    <property type="match status" value="1"/>
</dbReference>
<dbReference type="Pfam" id="PF07669">
    <property type="entry name" value="Eco57I"/>
    <property type="match status" value="1"/>
</dbReference>
<dbReference type="InterPro" id="IPR011639">
    <property type="entry name" value="MethylTrfase_TaqI-like_dom"/>
</dbReference>
<dbReference type="OrthoDB" id="9815272at2"/>
<reference evidence="3 4" key="1">
    <citation type="submission" date="2014-07" db="EMBL/GenBank/DDBJ databases">
        <authorList>
            <person name="McCorrison J."/>
            <person name="Sanka R."/>
            <person name="Torralba M."/>
            <person name="Gillis M."/>
            <person name="Haft D.H."/>
            <person name="Methe B."/>
            <person name="Sutton G."/>
            <person name="Nelson K.E."/>
        </authorList>
    </citation>
    <scope>NUCLEOTIDE SEQUENCE [LARGE SCALE GENOMIC DNA]</scope>
    <source>
        <strain evidence="3 4">DNF00320</strain>
    </source>
</reference>
<organism evidence="3 4">
    <name type="scientific">Prevotella bivia DNF00320</name>
    <dbReference type="NCBI Taxonomy" id="1401068"/>
    <lineage>
        <taxon>Bacteria</taxon>
        <taxon>Pseudomonadati</taxon>
        <taxon>Bacteroidota</taxon>
        <taxon>Bacteroidia</taxon>
        <taxon>Bacteroidales</taxon>
        <taxon>Prevotellaceae</taxon>
        <taxon>Prevotella</taxon>
    </lineage>
</organism>
<dbReference type="GO" id="GO:0009007">
    <property type="term" value="F:site-specific DNA-methyltransferase (adenine-specific) activity"/>
    <property type="evidence" value="ECO:0007669"/>
    <property type="project" value="UniProtKB-EC"/>
</dbReference>
<dbReference type="RefSeq" id="WP_036869158.1">
    <property type="nucleotide sequence ID" value="NZ_JRNQ01000154.1"/>
</dbReference>
<feature type="domain" description="Type II methyltransferase M.TaqI-like" evidence="2">
    <location>
        <begin position="11"/>
        <end position="118"/>
    </location>
</feature>
<feature type="compositionally biased region" description="Basic and acidic residues" evidence="1">
    <location>
        <begin position="271"/>
        <end position="282"/>
    </location>
</feature>
<dbReference type="SUPFAM" id="SSF53335">
    <property type="entry name" value="S-adenosyl-L-methionine-dependent methyltransferases"/>
    <property type="match status" value="1"/>
</dbReference>
<sequence length="398" mass="46054">RITQALHPYGKDNIFVRQEPFEAIRELEEKDKYDLITSNIPFGDFMVYDRSYSKGENILKRESTRTIHNYFFVKGLDTIKEGGLLAFITSQGVLDSPKNEAIRRYLMQNSRLISAIRLPSGMFSENAGTDVGSDLIVLQKQSGKEIGEGIEQQFVQTASVPKGDGFSIAFNHNSLFEGEWKDISHRTIAIDRQMGTDPYGKPAWEYTFDGSIEDMADSLRTQLSLEVEQRFDRKLYETGIPMTEEEWQVHMDKMVQKVQENIKTEGIPQEQEIKDKEEKKEDKEDEKEEENTYNLMPDSTKKQLPKLYATEKQLIGDRTAYARYFFPMGAYTAYMLEYDPKERIGFGAVTMGYGWELGYMSLKEMEEVKVKGLGIERDLYFKPTKLHEIAELEEIVRE</sequence>
<dbReference type="InterPro" id="IPR021341">
    <property type="entry name" value="DUF2958"/>
</dbReference>
<evidence type="ECO:0000256" key="1">
    <source>
        <dbReference type="SAM" id="MobiDB-lite"/>
    </source>
</evidence>
<proteinExistence type="predicted"/>
<feature type="non-terminal residue" evidence="3">
    <location>
        <position position="398"/>
    </location>
</feature>